<dbReference type="InterPro" id="IPR027443">
    <property type="entry name" value="IPNS-like_sf"/>
</dbReference>
<sequence length="300" mass="34499">MIKWTLITLFLASVCYTHFRGKIRYRWLRQSTDHSTFMAPINAFMTLFSSQPDKPYHDVDSYPELKKLAENWHIIRDEAIALQGEGAIKASANMDDAGFNSFFRRGWTRFYLKWYGESHPSAVQRCPRTVALLDSIPSVKAAMFTQLPPGSDLGKHRDPYAGSLRYHLGLVTPNDDRCFIDVDGIRYSWRDGEAVIFDETYIHWAANESDKNRIILFCDLERQMKWGWAQAINHWFSSTVMAATAAPNDMGDRTGGVNKAFKYIYSVRAAFKRLKARNRPLYYGIKWSFLIALVAGIVLI</sequence>
<comment type="similarity">
    <text evidence="1">Belongs to the aspartyl/asparaginyl beta-hydroxylase family.</text>
</comment>
<keyword evidence="7" id="KW-1185">Reference proteome</keyword>
<dbReference type="SUPFAM" id="SSF51197">
    <property type="entry name" value="Clavaminate synthase-like"/>
    <property type="match status" value="1"/>
</dbReference>
<keyword evidence="2" id="KW-0223">Dioxygenase</keyword>
<dbReference type="InterPro" id="IPR051821">
    <property type="entry name" value="Asp/Asn_beta-hydroxylase"/>
</dbReference>
<dbReference type="Pfam" id="PF05118">
    <property type="entry name" value="Asp_Arg_Hydrox"/>
    <property type="match status" value="1"/>
</dbReference>
<organism evidence="6 7">
    <name type="scientific">Oxalicibacterium solurbis</name>
    <dbReference type="NCBI Taxonomy" id="69280"/>
    <lineage>
        <taxon>Bacteria</taxon>
        <taxon>Pseudomonadati</taxon>
        <taxon>Pseudomonadota</taxon>
        <taxon>Betaproteobacteria</taxon>
        <taxon>Burkholderiales</taxon>
        <taxon>Oxalobacteraceae</taxon>
        <taxon>Oxalicibacterium</taxon>
    </lineage>
</organism>
<dbReference type="Gene3D" id="2.60.120.330">
    <property type="entry name" value="B-lactam Antibiotic, Isopenicillin N Synthase, Chain"/>
    <property type="match status" value="1"/>
</dbReference>
<keyword evidence="4" id="KW-0812">Transmembrane</keyword>
<evidence type="ECO:0000256" key="3">
    <source>
        <dbReference type="ARBA" id="ARBA00023002"/>
    </source>
</evidence>
<evidence type="ECO:0000259" key="5">
    <source>
        <dbReference type="Pfam" id="PF05118"/>
    </source>
</evidence>
<protein>
    <submittedName>
        <fullName evidence="6">Aspartyl/asparaginyl beta-hydroxylase AspH</fullName>
    </submittedName>
</protein>
<comment type="caution">
    <text evidence="6">The sequence shown here is derived from an EMBL/GenBank/DDBJ whole genome shotgun (WGS) entry which is preliminary data.</text>
</comment>
<feature type="domain" description="Aspartyl/asparaginy/proline hydroxylase" evidence="5">
    <location>
        <begin position="70"/>
        <end position="222"/>
    </location>
</feature>
<keyword evidence="4" id="KW-0472">Membrane</keyword>
<dbReference type="GO" id="GO:0051213">
    <property type="term" value="F:dioxygenase activity"/>
    <property type="evidence" value="ECO:0007669"/>
    <property type="project" value="UniProtKB-KW"/>
</dbReference>
<gene>
    <name evidence="6" type="ORF">GCM10011430_23150</name>
</gene>
<keyword evidence="4" id="KW-1133">Transmembrane helix</keyword>
<reference evidence="6" key="1">
    <citation type="journal article" date="2014" name="Int. J. Syst. Evol. Microbiol.">
        <title>Complete genome sequence of Corynebacterium casei LMG S-19264T (=DSM 44701T), isolated from a smear-ripened cheese.</title>
        <authorList>
            <consortium name="US DOE Joint Genome Institute (JGI-PGF)"/>
            <person name="Walter F."/>
            <person name="Albersmeier A."/>
            <person name="Kalinowski J."/>
            <person name="Ruckert C."/>
        </authorList>
    </citation>
    <scope>NUCLEOTIDE SEQUENCE</scope>
    <source>
        <strain evidence="6">CCM 7664</strain>
    </source>
</reference>
<evidence type="ECO:0000313" key="7">
    <source>
        <dbReference type="Proteomes" id="UP000627205"/>
    </source>
</evidence>
<dbReference type="PANTHER" id="PTHR46332:SF5">
    <property type="entry name" value="ASPARTATE BETA-HYDROXYLASE DOMAIN CONTAINING 2"/>
    <property type="match status" value="1"/>
</dbReference>
<feature type="transmembrane region" description="Helical" evidence="4">
    <location>
        <begin position="281"/>
        <end position="299"/>
    </location>
</feature>
<dbReference type="InterPro" id="IPR007803">
    <property type="entry name" value="Asp/Arg/Pro-Hydrxlase"/>
</dbReference>
<evidence type="ECO:0000313" key="6">
    <source>
        <dbReference type="EMBL" id="GGI55141.1"/>
    </source>
</evidence>
<dbReference type="PANTHER" id="PTHR46332">
    <property type="entry name" value="ASPARTATE BETA-HYDROXYLASE DOMAIN-CONTAINING PROTEIN 2"/>
    <property type="match status" value="1"/>
</dbReference>
<dbReference type="InterPro" id="IPR047694">
    <property type="entry name" value="Lipid_A_LpxO-like"/>
</dbReference>
<name>A0A8J3F730_9BURK</name>
<keyword evidence="3" id="KW-0560">Oxidoreductase</keyword>
<evidence type="ECO:0000256" key="1">
    <source>
        <dbReference type="ARBA" id="ARBA00007730"/>
    </source>
</evidence>
<dbReference type="NCBIfam" id="NF033391">
    <property type="entry name" value="lipid_A_LpxO"/>
    <property type="match status" value="1"/>
</dbReference>
<accession>A0A8J3F730</accession>
<proteinExistence type="inferred from homology"/>
<reference evidence="6" key="2">
    <citation type="submission" date="2020-09" db="EMBL/GenBank/DDBJ databases">
        <authorList>
            <person name="Sun Q."/>
            <person name="Sedlacek I."/>
        </authorList>
    </citation>
    <scope>NUCLEOTIDE SEQUENCE</scope>
    <source>
        <strain evidence="6">CCM 7664</strain>
    </source>
</reference>
<evidence type="ECO:0000256" key="2">
    <source>
        <dbReference type="ARBA" id="ARBA00022964"/>
    </source>
</evidence>
<dbReference type="AlphaFoldDB" id="A0A8J3F730"/>
<evidence type="ECO:0000256" key="4">
    <source>
        <dbReference type="SAM" id="Phobius"/>
    </source>
</evidence>
<dbReference type="EMBL" id="BMDP01000003">
    <property type="protein sequence ID" value="GGI55141.1"/>
    <property type="molecule type" value="Genomic_DNA"/>
</dbReference>
<dbReference type="Proteomes" id="UP000627205">
    <property type="component" value="Unassembled WGS sequence"/>
</dbReference>